<protein>
    <submittedName>
        <fullName evidence="1">Uncharacterized protein</fullName>
    </submittedName>
</protein>
<comment type="caution">
    <text evidence="1">The sequence shown here is derived from an EMBL/GenBank/DDBJ whole genome shotgun (WGS) entry which is preliminary data.</text>
</comment>
<accession>A0AAW0TMP1</accession>
<evidence type="ECO:0000313" key="1">
    <source>
        <dbReference type="EMBL" id="KAK8388760.1"/>
    </source>
</evidence>
<name>A0AAW0TMP1_SCYPA</name>
<gene>
    <name evidence="1" type="ORF">O3P69_020639</name>
</gene>
<organism evidence="1 2">
    <name type="scientific">Scylla paramamosain</name>
    <name type="common">Mud crab</name>
    <dbReference type="NCBI Taxonomy" id="85552"/>
    <lineage>
        <taxon>Eukaryota</taxon>
        <taxon>Metazoa</taxon>
        <taxon>Ecdysozoa</taxon>
        <taxon>Arthropoda</taxon>
        <taxon>Crustacea</taxon>
        <taxon>Multicrustacea</taxon>
        <taxon>Malacostraca</taxon>
        <taxon>Eumalacostraca</taxon>
        <taxon>Eucarida</taxon>
        <taxon>Decapoda</taxon>
        <taxon>Pleocyemata</taxon>
        <taxon>Brachyura</taxon>
        <taxon>Eubrachyura</taxon>
        <taxon>Portunoidea</taxon>
        <taxon>Portunidae</taxon>
        <taxon>Portuninae</taxon>
        <taxon>Scylla</taxon>
    </lineage>
</organism>
<dbReference type="EMBL" id="JARAKH010000028">
    <property type="protein sequence ID" value="KAK8388760.1"/>
    <property type="molecule type" value="Genomic_DNA"/>
</dbReference>
<proteinExistence type="predicted"/>
<dbReference type="AlphaFoldDB" id="A0AAW0TMP1"/>
<reference evidence="1 2" key="1">
    <citation type="submission" date="2023-03" db="EMBL/GenBank/DDBJ databases">
        <title>High-quality genome of Scylla paramamosain provides insights in environmental adaptation.</title>
        <authorList>
            <person name="Zhang L."/>
        </authorList>
    </citation>
    <scope>NUCLEOTIDE SEQUENCE [LARGE SCALE GENOMIC DNA]</scope>
    <source>
        <strain evidence="1">LZ_2023a</strain>
        <tissue evidence="1">Muscle</tissue>
    </source>
</reference>
<dbReference type="Proteomes" id="UP001487740">
    <property type="component" value="Unassembled WGS sequence"/>
</dbReference>
<sequence length="497" mass="55867">MFENLVSDAFDRFYRKESFVSIVNATKKLMEMSEPMPNGRLSADLGEACDIRRGEGNCDDRDRNNCSFDIARDMLDYFSVSPMGLVFTVITDVEGRERVMSIGDMALLAIWIKVKRSVSEQQYHFSDDAKYFGLTGEIITADSNASGISDDAIVFSSVKNDKLVLLDYGHEASRRYLRKRSERISGPLTSFIGRNLITPNKMEQKKDRGRCCQSLEWSNVSDALLYSRVVYAPMGSCTYAATTAAGEENRLVLLVNDPLGEGRVSIDYSYSNDAITVNVGPIDNISQEHFRNKRIKTTTTDFSSSKNILTYALMDFNTDLEDGDEQRESTLLHMLEYNTNWYNVAPASMMTLGMSKCRISGDDNTDMGKMDPVFVYTPRRHMALGLRTATGLSMEKSHRDLTVKLNSNHMSVIFYKYNTNIDTNSREFEGDVVIIQLSNGYVVRDQKGKRDVVKSQTTPATPVETGSELGCMCGCNRKVPGKPRARARASDHHRLLI</sequence>
<evidence type="ECO:0000313" key="2">
    <source>
        <dbReference type="Proteomes" id="UP001487740"/>
    </source>
</evidence>
<keyword evidence="2" id="KW-1185">Reference proteome</keyword>